<feature type="domain" description="Heparinase II/III-like C-terminal" evidence="2">
    <location>
        <begin position="294"/>
        <end position="541"/>
    </location>
</feature>
<evidence type="ECO:0000313" key="4">
    <source>
        <dbReference type="Proteomes" id="UP000221168"/>
    </source>
</evidence>
<protein>
    <submittedName>
        <fullName evidence="3">Heparinase</fullName>
    </submittedName>
</protein>
<comment type="subcellular location">
    <subcellularLocation>
        <location evidence="1">Cell envelope</location>
    </subcellularLocation>
</comment>
<evidence type="ECO:0000259" key="2">
    <source>
        <dbReference type="Pfam" id="PF07940"/>
    </source>
</evidence>
<dbReference type="InterPro" id="IPR012480">
    <property type="entry name" value="Hepar_II_III_C"/>
</dbReference>
<evidence type="ECO:0000256" key="1">
    <source>
        <dbReference type="ARBA" id="ARBA00004196"/>
    </source>
</evidence>
<gene>
    <name evidence="3" type="ORF">CSC94_00170</name>
</gene>
<sequence>MWRRARLRMRVGPLYRWRFSGRAPERVLVAPPDLRLADSHIAADIYAGRFALAGHIVETGGESPFQLNVANRAWTDSLHGFRWLRHMREAGTDLANANARVLVSDWIAIHGGRISGPAWQPAVTATRVIAWLQHSTVVLQGCELPFYRTFLKSLSAQIRYLRALVPDMPAGEDRLRARVAIAMASLSLPQSPASVRQAAKRLDTELKEQILPDGGHVSRSPMAVLELLADLLPLRQTYATQGETPPPELVPAVERMLPMLRFFRHQDGNLARFNGAGATSPDRIMAILQHDETQGAPLTYATHSGFNRLQLGQTTVIADTGAAPPVDVSGRAHAGCLSFELSSGRHHFIVNCGIDVFGPPEYLPLSRATAAHSTATLNDTSSARFASSGWTYDVIGAPLVQGPRNTPCQRDDGDGFRSFTASHDGYGPRFGIIHERMLLLRENGYILDGADRFYRPGGEPPRAKSDAVALRFHVHPDIDVWQDEHGQVTLAAASGETWVFTTGGARPAIEDSIFFAGIAGPARTRQIVISFNASELPDVRWRLTRVTGTPRAA</sequence>
<dbReference type="OrthoDB" id="9787373at2"/>
<dbReference type="Gene3D" id="2.70.98.70">
    <property type="match status" value="1"/>
</dbReference>
<comment type="caution">
    <text evidence="3">The sequence shown here is derived from an EMBL/GenBank/DDBJ whole genome shotgun (WGS) entry which is preliminary data.</text>
</comment>
<reference evidence="3 4" key="1">
    <citation type="submission" date="2017-10" db="EMBL/GenBank/DDBJ databases">
        <title>Sedimentibacterium mangrovi gen. nov., sp. nov., a novel member of family Phyllobacteriacea isolated from mangrove sediment.</title>
        <authorList>
            <person name="Liao H."/>
            <person name="Tian Y."/>
        </authorList>
    </citation>
    <scope>NUCLEOTIDE SEQUENCE [LARGE SCALE GENOMIC DNA]</scope>
    <source>
        <strain evidence="3 4">X9-2-2</strain>
    </source>
</reference>
<evidence type="ECO:0000313" key="3">
    <source>
        <dbReference type="EMBL" id="PHP69125.1"/>
    </source>
</evidence>
<dbReference type="GO" id="GO:0030313">
    <property type="term" value="C:cell envelope"/>
    <property type="evidence" value="ECO:0007669"/>
    <property type="project" value="UniProtKB-SubCell"/>
</dbReference>
<dbReference type="GO" id="GO:0016829">
    <property type="term" value="F:lyase activity"/>
    <property type="evidence" value="ECO:0007669"/>
    <property type="project" value="InterPro"/>
</dbReference>
<organism evidence="3 4">
    <name type="scientific">Zhengella mangrovi</name>
    <dbReference type="NCBI Taxonomy" id="1982044"/>
    <lineage>
        <taxon>Bacteria</taxon>
        <taxon>Pseudomonadati</taxon>
        <taxon>Pseudomonadota</taxon>
        <taxon>Alphaproteobacteria</taxon>
        <taxon>Hyphomicrobiales</taxon>
        <taxon>Notoacmeibacteraceae</taxon>
        <taxon>Zhengella</taxon>
    </lineage>
</organism>
<dbReference type="AlphaFoldDB" id="A0A2G1QUG6"/>
<keyword evidence="4" id="KW-1185">Reference proteome</keyword>
<name>A0A2G1QUG6_9HYPH</name>
<dbReference type="EMBL" id="PDVP01000001">
    <property type="protein sequence ID" value="PHP69125.1"/>
    <property type="molecule type" value="Genomic_DNA"/>
</dbReference>
<proteinExistence type="predicted"/>
<dbReference type="Gene3D" id="1.50.10.100">
    <property type="entry name" value="Chondroitin AC/alginate lyase"/>
    <property type="match status" value="1"/>
</dbReference>
<dbReference type="Pfam" id="PF07940">
    <property type="entry name" value="Hepar_II_III_C"/>
    <property type="match status" value="1"/>
</dbReference>
<dbReference type="Proteomes" id="UP000221168">
    <property type="component" value="Unassembled WGS sequence"/>
</dbReference>
<accession>A0A2G1QUG6</accession>
<dbReference type="InterPro" id="IPR008929">
    <property type="entry name" value="Chondroitin_lyas"/>
</dbReference>